<dbReference type="GeneID" id="103503634"/>
<dbReference type="Pfam" id="PF22754">
    <property type="entry name" value="bHLH-TF_ACT-like_plant"/>
    <property type="match status" value="1"/>
</dbReference>
<sequence length="340" mass="38378">MDLNEHYLLEEVLGLRRSEMNWELAIATEMNGWNFDCCSDALPMDQQHNDDLNYLLNGEDQYLSTEAAMAAAGGSTGDSMSYNTMVETPGSFEVYNIRSMEEEELGILEDEIHNLEVQANNDSYYCKVEPIVVESPEKMLPIFNTGGGTCDEQKIVNYSCGGKKLQGQPSKNLMAERRRRKRLNDRLSMLRSIVPKISKMDRTAILADAIEYVKELMEKIKILEKEINIPNELGILRSHNIVKPNNEYLVRNSAKFNVERREDETKIEICCAAKPGLLLSTVNTLEAMGLDIQHCVISCFNDFAIQASCSQRDDDEGRMVSTEEVKQALFENAGYGGKCL</sequence>
<feature type="domain" description="BHLH" evidence="5">
    <location>
        <begin position="167"/>
        <end position="216"/>
    </location>
</feature>
<proteinExistence type="predicted"/>
<dbReference type="InterPro" id="IPR051358">
    <property type="entry name" value="TF_AMS/ICE1/BHLH6-like"/>
</dbReference>
<dbReference type="GO" id="GO:0046983">
    <property type="term" value="F:protein dimerization activity"/>
    <property type="evidence" value="ECO:0007669"/>
    <property type="project" value="InterPro"/>
</dbReference>
<dbReference type="SMART" id="SM00353">
    <property type="entry name" value="HLH"/>
    <property type="match status" value="1"/>
</dbReference>
<dbReference type="InterPro" id="IPR054502">
    <property type="entry name" value="bHLH-TF_ACT-like_plant"/>
</dbReference>
<dbReference type="GO" id="GO:0043565">
    <property type="term" value="F:sequence-specific DNA binding"/>
    <property type="evidence" value="ECO:0007669"/>
    <property type="project" value="TreeGrafter"/>
</dbReference>
<dbReference type="RefSeq" id="XP_008466114.2">
    <property type="nucleotide sequence ID" value="XM_008467892.3"/>
</dbReference>
<dbReference type="PANTHER" id="PTHR31945:SF133">
    <property type="entry name" value="BHLH DOMAIN-CONTAINING PROTEIN"/>
    <property type="match status" value="1"/>
</dbReference>
<dbReference type="eggNOG" id="ENOG502QQHH">
    <property type="taxonomic scope" value="Eukaryota"/>
</dbReference>
<dbReference type="Proteomes" id="UP001652600">
    <property type="component" value="Chromosome 4"/>
</dbReference>
<dbReference type="SUPFAM" id="SSF47459">
    <property type="entry name" value="HLH, helix-loop-helix DNA-binding domain"/>
    <property type="match status" value="1"/>
</dbReference>
<evidence type="ECO:0000256" key="4">
    <source>
        <dbReference type="ARBA" id="ARBA00023242"/>
    </source>
</evidence>
<dbReference type="Gene3D" id="4.10.280.10">
    <property type="entry name" value="Helix-loop-helix DNA-binding domain"/>
    <property type="match status" value="1"/>
</dbReference>
<evidence type="ECO:0000256" key="3">
    <source>
        <dbReference type="ARBA" id="ARBA00023163"/>
    </source>
</evidence>
<keyword evidence="6" id="KW-1185">Reference proteome</keyword>
<dbReference type="CDD" id="cd04873">
    <property type="entry name" value="ACT_UUR-ACR-like"/>
    <property type="match status" value="1"/>
</dbReference>
<keyword evidence="4" id="KW-0539">Nucleus</keyword>
<dbReference type="KEGG" id="cmo:103503634"/>
<comment type="subcellular location">
    <subcellularLocation>
        <location evidence="1">Nucleus</location>
    </subcellularLocation>
</comment>
<evidence type="ECO:0000259" key="5">
    <source>
        <dbReference type="PROSITE" id="PS50888"/>
    </source>
</evidence>
<dbReference type="PROSITE" id="PS50888">
    <property type="entry name" value="BHLH"/>
    <property type="match status" value="1"/>
</dbReference>
<organism evidence="6 7">
    <name type="scientific">Cucumis melo</name>
    <name type="common">Muskmelon</name>
    <dbReference type="NCBI Taxonomy" id="3656"/>
    <lineage>
        <taxon>Eukaryota</taxon>
        <taxon>Viridiplantae</taxon>
        <taxon>Streptophyta</taxon>
        <taxon>Embryophyta</taxon>
        <taxon>Tracheophyta</taxon>
        <taxon>Spermatophyta</taxon>
        <taxon>Magnoliopsida</taxon>
        <taxon>eudicotyledons</taxon>
        <taxon>Gunneridae</taxon>
        <taxon>Pentapetalae</taxon>
        <taxon>rosids</taxon>
        <taxon>fabids</taxon>
        <taxon>Cucurbitales</taxon>
        <taxon>Cucurbitaceae</taxon>
        <taxon>Benincaseae</taxon>
        <taxon>Cucumis</taxon>
    </lineage>
</organism>
<keyword evidence="2" id="KW-0805">Transcription regulation</keyword>
<evidence type="ECO:0000313" key="6">
    <source>
        <dbReference type="Proteomes" id="UP001652600"/>
    </source>
</evidence>
<protein>
    <submittedName>
        <fullName evidence="7">Transcription factor bHLH61-like</fullName>
    </submittedName>
</protein>
<keyword evidence="3" id="KW-0804">Transcription</keyword>
<dbReference type="PANTHER" id="PTHR31945">
    <property type="entry name" value="TRANSCRIPTION FACTOR SCREAM2-RELATED"/>
    <property type="match status" value="1"/>
</dbReference>
<gene>
    <name evidence="7" type="primary">LOC103503634</name>
</gene>
<accession>A0A1S3CRW4</accession>
<dbReference type="InterPro" id="IPR036638">
    <property type="entry name" value="HLH_DNA-bd_sf"/>
</dbReference>
<dbReference type="SMR" id="A0A1S3CRW4"/>
<dbReference type="GO" id="GO:0003700">
    <property type="term" value="F:DNA-binding transcription factor activity"/>
    <property type="evidence" value="ECO:0007669"/>
    <property type="project" value="TreeGrafter"/>
</dbReference>
<evidence type="ECO:0000313" key="7">
    <source>
        <dbReference type="RefSeq" id="XP_008466114.2"/>
    </source>
</evidence>
<evidence type="ECO:0000256" key="1">
    <source>
        <dbReference type="ARBA" id="ARBA00004123"/>
    </source>
</evidence>
<dbReference type="InParanoid" id="A0A1S3CRW4"/>
<dbReference type="GO" id="GO:0005634">
    <property type="term" value="C:nucleus"/>
    <property type="evidence" value="ECO:0007669"/>
    <property type="project" value="UniProtKB-SubCell"/>
</dbReference>
<name>A0A1S3CRW4_CUCME</name>
<dbReference type="AlphaFoldDB" id="A0A1S3CRW4"/>
<dbReference type="Pfam" id="PF00010">
    <property type="entry name" value="HLH"/>
    <property type="match status" value="1"/>
</dbReference>
<reference evidence="7" key="1">
    <citation type="submission" date="2025-08" db="UniProtKB">
        <authorList>
            <consortium name="RefSeq"/>
        </authorList>
    </citation>
    <scope>IDENTIFICATION</scope>
    <source>
        <tissue evidence="7">Stem</tissue>
    </source>
</reference>
<evidence type="ECO:0000256" key="2">
    <source>
        <dbReference type="ARBA" id="ARBA00023015"/>
    </source>
</evidence>
<dbReference type="InterPro" id="IPR011598">
    <property type="entry name" value="bHLH_dom"/>
</dbReference>